<dbReference type="Pfam" id="PF00998">
    <property type="entry name" value="RdRP_3"/>
    <property type="match status" value="1"/>
</dbReference>
<dbReference type="InterPro" id="IPR013192">
    <property type="entry name" value="HCV_NS5A_1a"/>
</dbReference>
<keyword evidence="35" id="KW-0460">Magnesium</keyword>
<feature type="transmembrane region" description="Helical" evidence="63">
    <location>
        <begin position="668"/>
        <end position="689"/>
    </location>
</feature>
<keyword evidence="49" id="KW-0325">Glycoprotein</keyword>
<evidence type="ECO:0000256" key="10">
    <source>
        <dbReference type="ARBA" id="ARBA00022448"/>
    </source>
</evidence>
<evidence type="ECO:0000259" key="64">
    <source>
        <dbReference type="PROSITE" id="PS50507"/>
    </source>
</evidence>
<evidence type="ECO:0000256" key="31">
    <source>
        <dbReference type="ARBA" id="ARBA00022825"/>
    </source>
</evidence>
<evidence type="ECO:0000256" key="53">
    <source>
        <dbReference type="ARBA" id="ARBA00023268"/>
    </source>
</evidence>
<keyword evidence="53" id="KW-0511">Multifunctional enzyme</keyword>
<dbReference type="Pfam" id="PF12786">
    <property type="entry name" value="GBV-C_env"/>
    <property type="match status" value="1"/>
</dbReference>
<keyword evidence="23 63" id="KW-0812">Transmembrane</keyword>
<evidence type="ECO:0000256" key="54">
    <source>
        <dbReference type="ARBA" id="ARBA00023280"/>
    </source>
</evidence>
<dbReference type="GO" id="GO:0046718">
    <property type="term" value="P:symbiont entry into host cell"/>
    <property type="evidence" value="ECO:0007669"/>
    <property type="project" value="UniProtKB-KW"/>
</dbReference>
<dbReference type="GO" id="GO:0019087">
    <property type="term" value="P:symbiont-mediated transformation of host cell"/>
    <property type="evidence" value="ECO:0007669"/>
    <property type="project" value="InterPro"/>
</dbReference>
<dbReference type="CDD" id="cd23203">
    <property type="entry name" value="Pegivirus_RdRp"/>
    <property type="match status" value="1"/>
</dbReference>
<evidence type="ECO:0000256" key="29">
    <source>
        <dbReference type="ARBA" id="ARBA00022806"/>
    </source>
</evidence>
<dbReference type="GO" id="GO:0055036">
    <property type="term" value="C:virion membrane"/>
    <property type="evidence" value="ECO:0007669"/>
    <property type="project" value="UniProtKB-SubCell"/>
</dbReference>
<feature type="transmembrane region" description="Helical" evidence="63">
    <location>
        <begin position="1762"/>
        <end position="1785"/>
    </location>
</feature>
<dbReference type="GO" id="GO:0017111">
    <property type="term" value="F:ribonucleoside triphosphate phosphatase activity"/>
    <property type="evidence" value="ECO:0007669"/>
    <property type="project" value="UniProtKB-EC"/>
</dbReference>
<evidence type="ECO:0000256" key="49">
    <source>
        <dbReference type="ARBA" id="ARBA00023180"/>
    </source>
</evidence>
<evidence type="ECO:0000256" key="6">
    <source>
        <dbReference type="ARBA" id="ARBA00004182"/>
    </source>
</evidence>
<keyword evidence="26" id="KW-0547">Nucleotide-binding</keyword>
<evidence type="ECO:0000256" key="27">
    <source>
        <dbReference type="ARBA" id="ARBA00022801"/>
    </source>
</evidence>
<evidence type="ECO:0000256" key="47">
    <source>
        <dbReference type="ARBA" id="ARBA00023139"/>
    </source>
</evidence>
<dbReference type="GO" id="GO:0003723">
    <property type="term" value="F:RNA binding"/>
    <property type="evidence" value="ECO:0007669"/>
    <property type="project" value="UniProtKB-KW"/>
</dbReference>
<evidence type="ECO:0000259" key="66">
    <source>
        <dbReference type="PROSITE" id="PS51693"/>
    </source>
</evidence>
<keyword evidence="16" id="KW-0167">Capsid protein</keyword>
<dbReference type="SUPFAM" id="SSF52540">
    <property type="entry name" value="P-loop containing nucleoside triphosphate hydrolases"/>
    <property type="match status" value="2"/>
</dbReference>
<evidence type="ECO:0000256" key="63">
    <source>
        <dbReference type="SAM" id="Phobius"/>
    </source>
</evidence>
<dbReference type="InterPro" id="IPR001490">
    <property type="entry name" value="HCV_NS4b"/>
</dbReference>
<comment type="function">
    <text evidence="58">RNA-dependent RNA polymerase that performs primer-template recognition and RNA synthesis during viral replication. Initiates RNA transcription/replication at a flavin adenine dinucleotide (FAD), resulting in a 5'- FAD cap on viral RNAs. In this way, recognition of viral 5' RNA by host pattern recognition receptors can be bypassed, thereby evading activation of antiviral pathways.</text>
</comment>
<dbReference type="GO" id="GO:0008270">
    <property type="term" value="F:zinc ion binding"/>
    <property type="evidence" value="ECO:0007669"/>
    <property type="project" value="InterPro"/>
</dbReference>
<keyword evidence="11" id="KW-1113">Inhibition of host RLR pathway by virus</keyword>
<keyword evidence="17" id="KW-1048">Host nucleus</keyword>
<proteinExistence type="predicted"/>
<keyword evidence="22" id="KW-0808">Transferase</keyword>
<dbReference type="InterPro" id="IPR007094">
    <property type="entry name" value="RNA-dir_pol_PSvirus"/>
</dbReference>
<evidence type="ECO:0000256" key="1">
    <source>
        <dbReference type="ARBA" id="ARBA00001117"/>
    </source>
</evidence>
<keyword evidence="39" id="KW-0693">Viral RNA replication</keyword>
<evidence type="ECO:0000256" key="18">
    <source>
        <dbReference type="ARBA" id="ARBA00022581"/>
    </source>
</evidence>
<comment type="cofactor">
    <cofactor evidence="3">
        <name>Zn(2+)</name>
        <dbReference type="ChEBI" id="CHEBI:29105"/>
    </cofactor>
</comment>
<feature type="transmembrane region" description="Helical" evidence="63">
    <location>
        <begin position="1697"/>
        <end position="1719"/>
    </location>
</feature>
<evidence type="ECO:0000256" key="22">
    <source>
        <dbReference type="ARBA" id="ARBA00022679"/>
    </source>
</evidence>
<keyword evidence="32" id="KW-1114">Inhibition of host interferon signaling pathway by virus</keyword>
<dbReference type="InterPro" id="IPR038170">
    <property type="entry name" value="NS5A_1a_sf"/>
</dbReference>
<evidence type="ECO:0000256" key="33">
    <source>
        <dbReference type="ARBA" id="ARBA00022833"/>
    </source>
</evidence>
<feature type="transmembrane region" description="Helical" evidence="63">
    <location>
        <begin position="166"/>
        <end position="186"/>
    </location>
</feature>
<feature type="transmembrane region" description="Helical" evidence="63">
    <location>
        <begin position="590"/>
        <end position="612"/>
    </location>
</feature>
<feature type="compositionally biased region" description="Polar residues" evidence="62">
    <location>
        <begin position="2193"/>
        <end position="2202"/>
    </location>
</feature>
<dbReference type="InterPro" id="IPR011492">
    <property type="entry name" value="Flavi_DEAD"/>
</dbReference>
<keyword evidence="52" id="KW-0922">Interferon antiviral system evasion</keyword>
<keyword evidence="12" id="KW-0696">RNA-directed RNA polymerase</keyword>
<evidence type="ECO:0000256" key="17">
    <source>
        <dbReference type="ARBA" id="ARBA00022562"/>
    </source>
</evidence>
<evidence type="ECO:0000256" key="23">
    <source>
        <dbReference type="ARBA" id="ARBA00022692"/>
    </source>
</evidence>
<dbReference type="GO" id="GO:0039502">
    <property type="term" value="P:symbiont-mediated suppression of host type I interferon-mediated signaling pathway"/>
    <property type="evidence" value="ECO:0007669"/>
    <property type="project" value="UniProtKB-KW"/>
</dbReference>
<evidence type="ECO:0000256" key="15">
    <source>
        <dbReference type="ARBA" id="ARBA00022553"/>
    </source>
</evidence>
<evidence type="ECO:0000259" key="67">
    <source>
        <dbReference type="PROSITE" id="PS51822"/>
    </source>
</evidence>
<keyword evidence="38" id="KW-0694">RNA-binding</keyword>
<dbReference type="InterPro" id="IPR043504">
    <property type="entry name" value="Peptidase_S1_PA_chymotrypsin"/>
</dbReference>
<dbReference type="GO" id="GO:0015267">
    <property type="term" value="F:channel activity"/>
    <property type="evidence" value="ECO:0007669"/>
    <property type="project" value="UniProtKB-KW"/>
</dbReference>
<evidence type="ECO:0000256" key="43">
    <source>
        <dbReference type="ARBA" id="ARBA00023039"/>
    </source>
</evidence>
<keyword evidence="54" id="KW-0899">Viral immunoevasion</keyword>
<dbReference type="Pfam" id="PF01538">
    <property type="entry name" value="HCV_NS2"/>
    <property type="match status" value="1"/>
</dbReference>
<evidence type="ECO:0000256" key="39">
    <source>
        <dbReference type="ARBA" id="ARBA00022953"/>
    </source>
</evidence>
<keyword evidence="14" id="KW-1170">Fusion of virus membrane with host endosomal membrane</keyword>
<keyword evidence="34" id="KW-0067">ATP-binding</keyword>
<dbReference type="GO" id="GO:0005524">
    <property type="term" value="F:ATP binding"/>
    <property type="evidence" value="ECO:0007669"/>
    <property type="project" value="UniProtKB-KW"/>
</dbReference>
<organism evidence="68 69">
    <name type="scientific">Simian pegivirus</name>
    <dbReference type="NCBI Taxonomy" id="1454041"/>
    <lineage>
        <taxon>Viruses</taxon>
        <taxon>Riboviria</taxon>
        <taxon>Orthornavirae</taxon>
        <taxon>Kitrinoviricota</taxon>
        <taxon>Flasuviricetes</taxon>
        <taxon>Amarillovirales</taxon>
        <taxon>Flaviviridae</taxon>
        <taxon>Pegivirus</taxon>
        <taxon>Pegivirus platyrrhini</taxon>
    </lineage>
</organism>
<keyword evidence="41 63" id="KW-1133">Transmembrane helix</keyword>
<dbReference type="GO" id="GO:0019028">
    <property type="term" value="C:viral capsid"/>
    <property type="evidence" value="ECO:0007669"/>
    <property type="project" value="UniProtKB-KW"/>
</dbReference>
<evidence type="ECO:0000256" key="30">
    <source>
        <dbReference type="ARBA" id="ARBA00022807"/>
    </source>
</evidence>
<evidence type="ECO:0000256" key="3">
    <source>
        <dbReference type="ARBA" id="ARBA00001947"/>
    </source>
</evidence>
<evidence type="ECO:0000256" key="44">
    <source>
        <dbReference type="ARBA" id="ARBA00023050"/>
    </source>
</evidence>
<feature type="region of interest" description="Disordered" evidence="62">
    <location>
        <begin position="2151"/>
        <end position="2202"/>
    </location>
</feature>
<comment type="catalytic activity">
    <reaction evidence="1">
        <text>Hydrolysis of four peptide bonds in the viral precursor polyprotein, commonly with Asp or Glu in the P6 position, Cys or Thr in P1 and Ser or Ala in P1'.</text>
        <dbReference type="EC" id="3.4.21.98"/>
    </reaction>
</comment>
<dbReference type="SUPFAM" id="SSF50494">
    <property type="entry name" value="Trypsin-like serine proteases"/>
    <property type="match status" value="1"/>
</dbReference>
<keyword evidence="56" id="KW-1160">Virus entry into host cell</keyword>
<dbReference type="SUPFAM" id="SSF56672">
    <property type="entry name" value="DNA/RNA polymerases"/>
    <property type="match status" value="1"/>
</dbReference>
<feature type="transmembrane region" description="Helical" evidence="63">
    <location>
        <begin position="541"/>
        <end position="570"/>
    </location>
</feature>
<keyword evidence="43" id="KW-1182">Viral ion channel</keyword>
<feature type="domain" description="Peptidase C18" evidence="66">
    <location>
        <begin position="760"/>
        <end position="885"/>
    </location>
</feature>
<dbReference type="GO" id="GO:0006508">
    <property type="term" value="P:proteolysis"/>
    <property type="evidence" value="ECO:0007669"/>
    <property type="project" value="UniProtKB-KW"/>
</dbReference>
<dbReference type="Pfam" id="PF22027">
    <property type="entry name" value="NS3_helicase_C"/>
    <property type="match status" value="1"/>
</dbReference>
<evidence type="ECO:0000256" key="42">
    <source>
        <dbReference type="ARBA" id="ARBA00023015"/>
    </source>
</evidence>
<dbReference type="Gene3D" id="3.40.50.300">
    <property type="entry name" value="P-loop containing nucleotide triphosphate hydrolases"/>
    <property type="match status" value="2"/>
</dbReference>
<evidence type="ECO:0000256" key="57">
    <source>
        <dbReference type="ARBA" id="ARBA00023303"/>
    </source>
</evidence>
<keyword evidence="20" id="KW-1090">Inhibition of host innate immune response by virus</keyword>
<keyword evidence="25" id="KW-0479">Metal-binding</keyword>
<dbReference type="GO" id="GO:0003968">
    <property type="term" value="F:RNA-directed RNA polymerase activity"/>
    <property type="evidence" value="ECO:0007669"/>
    <property type="project" value="UniProtKB-KW"/>
</dbReference>
<evidence type="ECO:0000256" key="25">
    <source>
        <dbReference type="ARBA" id="ARBA00022723"/>
    </source>
</evidence>
<feature type="domain" description="Helicase ATP-binding" evidence="65">
    <location>
        <begin position="1073"/>
        <end position="1229"/>
    </location>
</feature>
<dbReference type="Pfam" id="PF01001">
    <property type="entry name" value="HCV_NS4b"/>
    <property type="match status" value="1"/>
</dbReference>
<evidence type="ECO:0000313" key="68">
    <source>
        <dbReference type="EMBL" id="AHH32932.1"/>
    </source>
</evidence>
<dbReference type="PROSITE" id="PS51693">
    <property type="entry name" value="HCV_NS2_PRO"/>
    <property type="match status" value="1"/>
</dbReference>
<keyword evidence="36" id="KW-0946">Virion</keyword>
<dbReference type="SMART" id="SM00487">
    <property type="entry name" value="DEXDc"/>
    <property type="match status" value="1"/>
</dbReference>
<keyword evidence="21" id="KW-0645">Protease</keyword>
<dbReference type="GO" id="GO:0044220">
    <property type="term" value="C:host cell perinuclear region of cytoplasm"/>
    <property type="evidence" value="ECO:0007669"/>
    <property type="project" value="UniProtKB-SubCell"/>
</dbReference>
<accession>A0A067YRZ0</accession>
<evidence type="ECO:0000256" key="19">
    <source>
        <dbReference type="ARBA" id="ARBA00022595"/>
    </source>
</evidence>
<dbReference type="GO" id="GO:0004252">
    <property type="term" value="F:serine-type endopeptidase activity"/>
    <property type="evidence" value="ECO:0007669"/>
    <property type="project" value="InterPro"/>
</dbReference>
<dbReference type="GO" id="GO:0042025">
    <property type="term" value="C:host cell nucleus"/>
    <property type="evidence" value="ECO:0007669"/>
    <property type="project" value="UniProtKB-SubCell"/>
</dbReference>
<comment type="catalytic activity">
    <reaction evidence="61">
        <text>ATP + H2O = ADP + phosphate + H(+)</text>
        <dbReference type="Rhea" id="RHEA:13065"/>
        <dbReference type="ChEBI" id="CHEBI:15377"/>
        <dbReference type="ChEBI" id="CHEBI:15378"/>
        <dbReference type="ChEBI" id="CHEBI:30616"/>
        <dbReference type="ChEBI" id="CHEBI:43474"/>
        <dbReference type="ChEBI" id="CHEBI:456216"/>
        <dbReference type="EC" id="3.6.4.13"/>
    </reaction>
</comment>
<evidence type="ECO:0000256" key="2">
    <source>
        <dbReference type="ARBA" id="ARBA00001946"/>
    </source>
</evidence>
<evidence type="ECO:0000256" key="26">
    <source>
        <dbReference type="ARBA" id="ARBA00022741"/>
    </source>
</evidence>
<evidence type="ECO:0000256" key="7">
    <source>
        <dbReference type="ARBA" id="ARBA00004291"/>
    </source>
</evidence>
<keyword evidence="13" id="KW-1168">Fusion of virus membrane with host membrane</keyword>
<dbReference type="InterPro" id="IPR043128">
    <property type="entry name" value="Rev_trsase/Diguanyl_cyclase"/>
</dbReference>
<evidence type="ECO:0000256" key="16">
    <source>
        <dbReference type="ARBA" id="ARBA00022561"/>
    </source>
</evidence>
<dbReference type="Pfam" id="PF08301">
    <property type="entry name" value="HCV_NS5a_1b"/>
    <property type="match status" value="1"/>
</dbReference>
<comment type="catalytic activity">
    <reaction evidence="60">
        <text>a ribonucleoside 5'-triphosphate + H2O = a ribonucleoside 5'-diphosphate + phosphate + H(+)</text>
        <dbReference type="Rhea" id="RHEA:23680"/>
        <dbReference type="ChEBI" id="CHEBI:15377"/>
        <dbReference type="ChEBI" id="CHEBI:15378"/>
        <dbReference type="ChEBI" id="CHEBI:43474"/>
        <dbReference type="ChEBI" id="CHEBI:57930"/>
        <dbReference type="ChEBI" id="CHEBI:61557"/>
        <dbReference type="EC" id="3.6.1.15"/>
    </reaction>
</comment>
<dbReference type="GO" id="GO:0019062">
    <property type="term" value="P:virion attachment to host cell"/>
    <property type="evidence" value="ECO:0007669"/>
    <property type="project" value="UniProtKB-KW"/>
</dbReference>
<keyword evidence="19" id="KW-1162">Viral penetration into host cytoplasm</keyword>
<evidence type="ECO:0000256" key="60">
    <source>
        <dbReference type="ARBA" id="ARBA00047631"/>
    </source>
</evidence>
<dbReference type="GO" id="GO:0039694">
    <property type="term" value="P:viral RNA genome replication"/>
    <property type="evidence" value="ECO:0007669"/>
    <property type="project" value="InterPro"/>
</dbReference>
<feature type="domain" description="RdRp catalytic" evidence="64">
    <location>
        <begin position="2541"/>
        <end position="2655"/>
    </location>
</feature>
<evidence type="ECO:0000256" key="12">
    <source>
        <dbReference type="ARBA" id="ARBA00022484"/>
    </source>
</evidence>
<evidence type="ECO:0000256" key="21">
    <source>
        <dbReference type="ARBA" id="ARBA00022670"/>
    </source>
</evidence>
<dbReference type="GO" id="GO:0003724">
    <property type="term" value="F:RNA helicase activity"/>
    <property type="evidence" value="ECO:0007669"/>
    <property type="project" value="UniProtKB-EC"/>
</dbReference>
<evidence type="ECO:0000256" key="34">
    <source>
        <dbReference type="ARBA" id="ARBA00022840"/>
    </source>
</evidence>
<dbReference type="InterPro" id="IPR024347">
    <property type="entry name" value="GB_virus_envelope"/>
</dbReference>
<comment type="subcellular location">
    <subcellularLocation>
        <location evidence="8">Host cytoplasm</location>
        <location evidence="8">Host perinuclear region</location>
    </subcellularLocation>
    <subcellularLocation>
        <location evidence="5">Host endoplasmic reticulum membrane</location>
        <topology evidence="5">Multi-pass membrane protein</topology>
    </subcellularLocation>
    <subcellularLocation>
        <location evidence="7">Host endoplasmic reticulum membrane</location>
        <topology evidence="7">Peripheral membrane protein</topology>
    </subcellularLocation>
    <subcellularLocation>
        <location evidence="4">Host nucleus</location>
    </subcellularLocation>
    <subcellularLocation>
        <location evidence="6">Virion membrane</location>
    </subcellularLocation>
</comment>
<name>A0A067YRZ0_9FLAV</name>
<dbReference type="InterPro" id="IPR014001">
    <property type="entry name" value="Helicase_ATP-bd"/>
</dbReference>
<keyword evidence="57" id="KW-0407">Ion channel</keyword>
<keyword evidence="48" id="KW-0804">Transcription</keyword>
<keyword evidence="45" id="KW-0406">Ion transport</keyword>
<evidence type="ECO:0000256" key="38">
    <source>
        <dbReference type="ARBA" id="ARBA00022884"/>
    </source>
</evidence>
<dbReference type="PROSITE" id="PS51192">
    <property type="entry name" value="HELICASE_ATP_BIND_1"/>
    <property type="match status" value="1"/>
</dbReference>
<evidence type="ECO:0000256" key="9">
    <source>
        <dbReference type="ARBA" id="ARBA00020107"/>
    </source>
</evidence>
<evidence type="ECO:0000256" key="36">
    <source>
        <dbReference type="ARBA" id="ARBA00022844"/>
    </source>
</evidence>
<evidence type="ECO:0000256" key="59">
    <source>
        <dbReference type="ARBA" id="ARBA00046133"/>
    </source>
</evidence>
<comment type="cofactor">
    <cofactor evidence="2">
        <name>Mg(2+)</name>
        <dbReference type="ChEBI" id="CHEBI:18420"/>
    </cofactor>
</comment>
<dbReference type="InterPro" id="IPR002868">
    <property type="entry name" value="HCV_NS5a"/>
</dbReference>
<comment type="function">
    <text evidence="59">Cysteine protease required for the proteolytic auto-cleavage between the non-structural proteins NS2 and NS3. The N-terminus of NS3 is required for the function of NS2 protease (active region NS2-3). Promotes the initiation of viral particle assembly by mediating the interaction between structural and non-structural proteins.</text>
</comment>
<dbReference type="GO" id="GO:0039520">
    <property type="term" value="P:symbiont-mediated activation of host autophagy"/>
    <property type="evidence" value="ECO:0007669"/>
    <property type="project" value="UniProtKB-KW"/>
</dbReference>
<keyword evidence="47" id="KW-0564">Palmitate</keyword>
<keyword evidence="15" id="KW-0597">Phosphoprotein</keyword>
<keyword evidence="33" id="KW-0862">Zinc</keyword>
<dbReference type="Gene3D" id="2.40.10.120">
    <property type="match status" value="1"/>
</dbReference>
<dbReference type="Pfam" id="PF01506">
    <property type="entry name" value="HCV_NS5a"/>
    <property type="match status" value="1"/>
</dbReference>
<evidence type="ECO:0000256" key="8">
    <source>
        <dbReference type="ARBA" id="ARBA00004407"/>
    </source>
</evidence>
<dbReference type="InterPro" id="IPR000745">
    <property type="entry name" value="HCV_NS4a"/>
</dbReference>
<dbReference type="Gene3D" id="2.40.10.10">
    <property type="entry name" value="Trypsin-like serine proteases"/>
    <property type="match status" value="1"/>
</dbReference>
<feature type="domain" description="Peptidase S29" evidence="67">
    <location>
        <begin position="885"/>
        <end position="1066"/>
    </location>
</feature>
<evidence type="ECO:0000256" key="58">
    <source>
        <dbReference type="ARBA" id="ARBA00046032"/>
    </source>
</evidence>
<dbReference type="Pfam" id="PF07652">
    <property type="entry name" value="Flavi_DEAD"/>
    <property type="match status" value="1"/>
</dbReference>
<dbReference type="EMBL" id="KF234500">
    <property type="protein sequence ID" value="AHH32932.1"/>
    <property type="molecule type" value="Genomic_RNA"/>
</dbReference>
<evidence type="ECO:0000256" key="62">
    <source>
        <dbReference type="SAM" id="MobiDB-lite"/>
    </source>
</evidence>
<keyword evidence="42" id="KW-0805">Transcription regulation</keyword>
<keyword evidence="27" id="KW-0378">Hydrolase</keyword>
<keyword evidence="24" id="KW-0548">Nucleotidyltransferase</keyword>
<evidence type="ECO:0000256" key="40">
    <source>
        <dbReference type="ARBA" id="ARBA00022986"/>
    </source>
</evidence>
<evidence type="ECO:0000256" key="52">
    <source>
        <dbReference type="ARBA" id="ARBA00023258"/>
    </source>
</evidence>
<dbReference type="InterPro" id="IPR004109">
    <property type="entry name" value="HepC_NS3_protease"/>
</dbReference>
<dbReference type="PROSITE" id="PS51822">
    <property type="entry name" value="HV_PV_NS3_PRO"/>
    <property type="match status" value="1"/>
</dbReference>
<keyword evidence="40" id="KW-1097">Inhibition of host MAVS by virus</keyword>
<evidence type="ECO:0000256" key="5">
    <source>
        <dbReference type="ARBA" id="ARBA00004153"/>
    </source>
</evidence>
<evidence type="ECO:0000256" key="48">
    <source>
        <dbReference type="ARBA" id="ARBA00023163"/>
    </source>
</evidence>
<evidence type="ECO:0000313" key="69">
    <source>
        <dbReference type="Proteomes" id="UP000180587"/>
    </source>
</evidence>
<evidence type="ECO:0000259" key="65">
    <source>
        <dbReference type="PROSITE" id="PS51192"/>
    </source>
</evidence>
<dbReference type="InterPro" id="IPR013193">
    <property type="entry name" value="HCV_NS5a_1B_dom"/>
</dbReference>
<evidence type="ECO:0000256" key="13">
    <source>
        <dbReference type="ARBA" id="ARBA00022506"/>
    </source>
</evidence>
<dbReference type="Pfam" id="PF08300">
    <property type="entry name" value="HCV_NS5a_1a"/>
    <property type="match status" value="1"/>
</dbReference>
<dbReference type="GO" id="GO:0039545">
    <property type="term" value="P:symbiont-mediated suppression of host cytoplasmic pattern recognition receptor signaling pathway via inhibition of MAVS activity"/>
    <property type="evidence" value="ECO:0007669"/>
    <property type="project" value="UniProtKB-KW"/>
</dbReference>
<dbReference type="GO" id="GO:0034220">
    <property type="term" value="P:monoatomic ion transmembrane transport"/>
    <property type="evidence" value="ECO:0007669"/>
    <property type="project" value="UniProtKB-KW"/>
</dbReference>
<evidence type="ECO:0000256" key="45">
    <source>
        <dbReference type="ARBA" id="ARBA00023065"/>
    </source>
</evidence>
<evidence type="ECO:0000256" key="37">
    <source>
        <dbReference type="ARBA" id="ARBA00022870"/>
    </source>
</evidence>
<evidence type="ECO:0000256" key="56">
    <source>
        <dbReference type="ARBA" id="ARBA00023296"/>
    </source>
</evidence>
<evidence type="ECO:0000256" key="50">
    <source>
        <dbReference type="ARBA" id="ARBA00023184"/>
    </source>
</evidence>
<keyword evidence="51" id="KW-1035">Host cytoplasm</keyword>
<evidence type="ECO:0000256" key="35">
    <source>
        <dbReference type="ARBA" id="ARBA00022842"/>
    </source>
</evidence>
<keyword evidence="28" id="KW-1161">Viral attachment to host cell</keyword>
<dbReference type="Gene3D" id="1.10.820.10">
    <property type="entry name" value="RNA Helicase Chain A , domain 3"/>
    <property type="match status" value="1"/>
</dbReference>
<keyword evidence="31" id="KW-0720">Serine protease</keyword>
<keyword evidence="46 63" id="KW-0472">Membrane</keyword>
<dbReference type="GO" id="GO:0004197">
    <property type="term" value="F:cysteine-type endopeptidase activity"/>
    <property type="evidence" value="ECO:0007669"/>
    <property type="project" value="InterPro"/>
</dbReference>
<keyword evidence="29" id="KW-0347">Helicase</keyword>
<feature type="transmembrane region" description="Helical" evidence="63">
    <location>
        <begin position="1731"/>
        <end position="1750"/>
    </location>
</feature>
<protein>
    <recommendedName>
        <fullName evidence="9">Genome polyprotein</fullName>
    </recommendedName>
</protein>
<dbReference type="InterPro" id="IPR027417">
    <property type="entry name" value="P-loop_NTPase"/>
</dbReference>
<evidence type="ECO:0000256" key="24">
    <source>
        <dbReference type="ARBA" id="ARBA00022695"/>
    </source>
</evidence>
<reference evidence="68 69" key="1">
    <citation type="journal article" date="2014" name="PLoS ONE">
        <title>Discovery and characterization of distinct simian pegiviruses in three wild african old world monkey species.</title>
        <authorList>
            <person name="Sibley S.D."/>
            <person name="Lauck M."/>
            <person name="Bailey A.L."/>
            <person name="Hyeroba D."/>
            <person name="Tumukunde A."/>
            <person name="Weny G."/>
            <person name="Chapman C.A."/>
            <person name="O'Connor D.H."/>
            <person name="Goldberg T.L."/>
            <person name="Friedrich T.C."/>
        </authorList>
    </citation>
    <scope>NUCLEOTIDE SEQUENCE [LARGE SCALE GENOMIC DNA]</scope>
    <source>
        <strain evidence="68">SPgVkrc</strain>
    </source>
</reference>
<keyword evidence="18" id="KW-0945">Host-virus interaction</keyword>
<evidence type="ECO:0000256" key="55">
    <source>
        <dbReference type="ARBA" id="ARBA00023288"/>
    </source>
</evidence>
<evidence type="ECO:0000256" key="41">
    <source>
        <dbReference type="ARBA" id="ARBA00022989"/>
    </source>
</evidence>
<evidence type="ECO:0000256" key="11">
    <source>
        <dbReference type="ARBA" id="ARBA00022482"/>
    </source>
</evidence>
<dbReference type="InterPro" id="IPR054175">
    <property type="entry name" value="NS3_helicase_C"/>
</dbReference>
<dbReference type="Gene3D" id="2.20.25.210">
    <property type="entry name" value="Hepatitis C NS5A, domain 1B"/>
    <property type="match status" value="1"/>
</dbReference>
<evidence type="ECO:0000256" key="32">
    <source>
        <dbReference type="ARBA" id="ARBA00022830"/>
    </source>
</evidence>
<evidence type="ECO:0000256" key="20">
    <source>
        <dbReference type="ARBA" id="ARBA00022632"/>
    </source>
</evidence>
<dbReference type="Pfam" id="PF01006">
    <property type="entry name" value="HCV_NS4a"/>
    <property type="match status" value="1"/>
</dbReference>
<dbReference type="Gene3D" id="3.30.70.270">
    <property type="match status" value="2"/>
</dbReference>
<evidence type="ECO:0000256" key="51">
    <source>
        <dbReference type="ARBA" id="ARBA00023200"/>
    </source>
</evidence>
<dbReference type="InterPro" id="IPR009003">
    <property type="entry name" value="Peptidase_S1_PA"/>
</dbReference>
<dbReference type="InterPro" id="IPR002518">
    <property type="entry name" value="HCV_NS2"/>
</dbReference>
<keyword evidence="30" id="KW-0788">Thiol protease</keyword>
<keyword evidence="50" id="KW-1038">Host endoplasmic reticulum</keyword>
<dbReference type="PROSITE" id="PS50507">
    <property type="entry name" value="RDRP_SSRNA_POS"/>
    <property type="match status" value="1"/>
</dbReference>
<dbReference type="Pfam" id="PF02907">
    <property type="entry name" value="Peptidase_S29"/>
    <property type="match status" value="1"/>
</dbReference>
<feature type="transmembrane region" description="Helical" evidence="63">
    <location>
        <begin position="624"/>
        <end position="644"/>
    </location>
</feature>
<dbReference type="GO" id="GO:0039654">
    <property type="term" value="P:fusion of virus membrane with host endosome membrane"/>
    <property type="evidence" value="ECO:0007669"/>
    <property type="project" value="UniProtKB-KW"/>
</dbReference>
<keyword evidence="44" id="KW-1072">Activation of host autophagy by virus</keyword>
<keyword evidence="55" id="KW-0449">Lipoprotein</keyword>
<dbReference type="GO" id="GO:0044167">
    <property type="term" value="C:host cell endoplasmic reticulum membrane"/>
    <property type="evidence" value="ECO:0007669"/>
    <property type="project" value="UniProtKB-SubCell"/>
</dbReference>
<dbReference type="Proteomes" id="UP000180587">
    <property type="component" value="Genome"/>
</dbReference>
<evidence type="ECO:0000256" key="61">
    <source>
        <dbReference type="ARBA" id="ARBA00047984"/>
    </source>
</evidence>
<evidence type="ECO:0000256" key="46">
    <source>
        <dbReference type="ARBA" id="ARBA00023136"/>
    </source>
</evidence>
<dbReference type="InterPro" id="IPR002166">
    <property type="entry name" value="RNA_pol_HCV"/>
</dbReference>
<evidence type="ECO:0000256" key="14">
    <source>
        <dbReference type="ARBA" id="ARBA00022510"/>
    </source>
</evidence>
<evidence type="ECO:0000256" key="28">
    <source>
        <dbReference type="ARBA" id="ARBA00022804"/>
    </source>
</evidence>
<evidence type="ECO:0000256" key="4">
    <source>
        <dbReference type="ARBA" id="ARBA00004147"/>
    </source>
</evidence>
<keyword evidence="10" id="KW-0813">Transport</keyword>
<keyword evidence="37" id="KW-1043">Host membrane</keyword>
<sequence>MGLLWLFSVFQVAGGLLSPASHACAFKGQFYLTNCCAQSDVYMCLEGGCIVALGCTICTDTCWPLYRAGVAVRPGYPPGAIVGSLGWAYPPMATAAYVAGVTGFGEVYSLALMIGAFATRQHQPVPDLRCDVDCNATWHSDLWYLSQEVAAEAWYVQYLWKLPFDFWRGMLGLTPLLGFLAVLLGLEQRFVMLFLLVTMGGMASGAPVSTLGVRPVDHGPPWDQCNCVAGGKVVRLWERGNDTMHCQCPNGDWYWVPSNCGRVGWYVDDKLVMWSHGEHQWPLTCPHRVSGPVSVVCQWGSRSWYARTMVEGPLNLLSLVPEGSALCQVRVHSLLADAQQDINEHWGRVCATCLIDRRPFSCGTCVRDCWPDTGRMALSFARCGTGPRLTGTLEAFAFANRSTGYTFHGPVGDQGAGNPTRTPLEPGKYAVTVIDESLHLVKCPVDLPRPSGTYGFFPGEPPVNACVTRGSEVSEVLGGAGLTGGFYEPVFRPCTGFLSEPYRVCPGYAWVSGAGPDGFITVRGDEQAVTPRWWVPPPRWLLLDFVFVLLFLMKLAEAKLVPLILLAVWWWMNQITAEAAIHHGFFAAPIAAWCLRSEWIVMVLGTLNLAIYMRWLGPTRLMALACWKLAKGAFPLVLLLVAGATRGRTSVLGLQFCFDFTVDWQPSLLGWAVALVVSWAIFVTSTMSVGGWKHKARLYGGWCRVYQLIRYYVAASPGGTRSESRVLLGCWLGAQFLFPEECGLVVLVVMCFCGLLDGTDWAIEILLTSRPQFGRMARLLNSLIESGDRVSSTRLAEALARRGIFLYDHMGQVTRRARDQLLEWEAFLEPVSFTNRDAEIIRDAARVLTCGASVAGKPVVARRGDEVLIGTLLSLGELPPGFVPTAPVVIRRCGKSFLGVVKASLTGRDMDQHPGNVMVLGTATNRSMGTCLGGLMYTAFHGAGARTLSSPSGPLNPRWWSPSDDVTVYPLPDAAVSLEPCTCNPCSAWVIRNDGSLCHGTLAADMKVELDVAMEVGDFRGSSGSPILCDEGHAIGMLISVLHLGGRVTAARYTKPWNQVPSDAKTTTEPPKVPTRGEFREAPLFMPTGTGKTTKIPYEYTKLGHKVLVLNPSVATVKSLGGYMEKLTGKHPSVYCGHDTTAYTRTTDSPLTYATYGRFLANPRSMLRGVSVVICDECHSHDPTVLLGIGRVRELAKEAGANLVLYATATPPGAPMVSHPSIIEAKLDVGEIPFYGHGLPLERYRTGRHLIFCHSKAECDRLAGNLAARGVKAVSYYRGKDVSIITEGDLVVVATDALSTGYSGNFDTVTDCGLVVEEVVEVTLDPTITISLRTVPASAELRMQRRGRTGRGRTGRYYHAGVGSAPSGVVRTGPVWSAIEAAVTWYGLEPDLAASLLRLYDDCPYTAAVAADIGEASVFFAGLTPLRMHPDVSWAKTRGTNWPLLVGVQRTMCREVLAPGPSDDPEWAGLKGPNPTPLLLRWGGHAPERISGHHIVDDLVRRLGVAEGFQRCDAGPILLVGLAVAGGMIYAHYTGSLVVVTDWEVKGGGHPLHNKQPIISTTVQGTRHPGSETAPNDAKVNIEAVEMIQDQVDWSLMNMSIAEIMALAKLKGCAAYEATSRWVAGTYTGGKAAAPSVWSSLMAGGWAAIVGHCQSVIAAAVAAYGAVRNPPLAAGACFLMGTGVCGNIHVKLASSLLLGAVGTALGTPLVGLTMAGSFLGGATVAPSLTTILLGAVGGWEGVVSAASATFDFMNGRLALEDLWYLIPVLTSPGAGLAGVALGLVLHAGNSSGNTNWINRLLTALPRSSVIPDGFFHEADYVEKVSLLLRRMSLTRFIVGLVERKTEVSETTVGYVWDLWEWLMRLLRRLKDRLKAYCPQLALPLWHCGEGWCGEWLTDGHVEARCLCGCVVTGDVVNNLLTDIHYSTKTCRHYWMGTIPVNMLGYGDAIPLVDPGKAKTVPVGTSGWLEVMVTPNSVILRRASSYKLIRGQVMAAATSEAYYVDGTPCSWDSDARAPALVYGPGQSVEIDGERHTLPYTMRINRWVESEDSYRVTPLADEPDLTPKPAQSEVSLEGELPPAAAALYALEQAAKVLEPHVNLLCPAVMDDCSTPSLCGSSRMMPCYDSLPATPEPGVIGHDKLGQLVIIPQDSSSMDEPELSSECPPDLREGSMEELSEEPPPDLREEPEQELSSSSICPCTDESSLESWVDLPLQSPPNEPVVEATVTKAIVHREDESAMHAVLTALRSILPSKEATRKLAVRMECCCERYITRYFSLSLTVADVANLCDIDVENHKAYCDSVSVAFTLRVADLVGNVLHFECDKTEGRKETACSYSYVWYGAPLGGRPTKPPVTRPVGSLLAADASATYVTSPDHVGRRIDKVTFWRKPRVCDSFLVTEIERARQRACKVDSHGYDYEEAIKTVRPHAAMGWGSNVSVSKLATPEGKNAVYERLNDIVAQKEIPFTLTMKKEVFFKDRAEPKAPRLICFPPLDFRVCEKLILGDPGRVAKAVLGPAYAFQYTPNQRVKTLVEMWKRKRTPCSITVDATCFDSSITEEDVELETELYALASNKPELVKALGKYYAAGPMVNPEGIPVGERRCRSSGVLTTAASNSISCFIKVSAACARIGLRDVEMLVAGDDCIIICERPISDPCVELEMALRSYGYNTEPKFHVSLDTANFCSTWLAECNADGSRHYFLTTDMRKALARMSSEYSDPIASALGYTLLYPWHPIIRWVVLPHLLNVAFRGGGKPDDPVWCQVHGNYYKFPLSLLPRIIVSLHGPAALRVTADTTKTKMEAGQTLAAFKLPGLATHRRKAGALRTRMLRAGGGWAELARGLLWHPGLRLKPPNYNSLPGGFPLGEPYYGVYFELEEPGLRRRWHWLWGLIPFLIVAIFG</sequence>
<dbReference type="InterPro" id="IPR043502">
    <property type="entry name" value="DNA/RNA_pol_sf"/>
</dbReference>